<dbReference type="CDD" id="cd01283">
    <property type="entry name" value="cytidine_deaminase"/>
    <property type="match status" value="1"/>
</dbReference>
<dbReference type="OrthoDB" id="7486196at2759"/>
<evidence type="ECO:0000259" key="11">
    <source>
        <dbReference type="PROSITE" id="PS51747"/>
    </source>
</evidence>
<feature type="binding site" evidence="9">
    <location>
        <position position="116"/>
    </location>
    <ligand>
        <name>Zn(2+)</name>
        <dbReference type="ChEBI" id="CHEBI:29105"/>
        <note>catalytic</note>
    </ligand>
</feature>
<evidence type="ECO:0000256" key="2">
    <source>
        <dbReference type="ARBA" id="ARBA00011738"/>
    </source>
</evidence>
<dbReference type="FunFam" id="3.40.140.10:FF:000041">
    <property type="entry name" value="Cytidine deaminase"/>
    <property type="match status" value="1"/>
</dbReference>
<evidence type="ECO:0000313" key="13">
    <source>
        <dbReference type="Proteomes" id="UP000636800"/>
    </source>
</evidence>
<feature type="active site" description="Proton donor" evidence="7">
    <location>
        <position position="91"/>
    </location>
</feature>
<dbReference type="GO" id="GO:0004126">
    <property type="term" value="F:cytidine deaminase activity"/>
    <property type="evidence" value="ECO:0007669"/>
    <property type="project" value="UniProtKB-EC"/>
</dbReference>
<feature type="binding site" evidence="9">
    <location>
        <position position="119"/>
    </location>
    <ligand>
        <name>Zn(2+)</name>
        <dbReference type="ChEBI" id="CHEBI:29105"/>
        <note>catalytic</note>
    </ligand>
</feature>
<protein>
    <recommendedName>
        <fullName evidence="3">cytidine deaminase</fullName>
        <ecNumber evidence="3">3.5.4.5</ecNumber>
    </recommendedName>
</protein>
<dbReference type="PROSITE" id="PS51747">
    <property type="entry name" value="CYT_DCMP_DEAMINASES_2"/>
    <property type="match status" value="2"/>
</dbReference>
<dbReference type="Pfam" id="PF08211">
    <property type="entry name" value="dCMP_cyt_deam_2"/>
    <property type="match status" value="1"/>
</dbReference>
<dbReference type="InterPro" id="IPR016192">
    <property type="entry name" value="APOBEC/CMP_deaminase_Zn-bd"/>
</dbReference>
<name>A0A835R749_VANPL</name>
<dbReference type="GO" id="GO:0042802">
    <property type="term" value="F:identical protein binding"/>
    <property type="evidence" value="ECO:0007669"/>
    <property type="project" value="UniProtKB-ARBA"/>
</dbReference>
<accession>A0A835R749</accession>
<comment type="similarity">
    <text evidence="1">Belongs to the cytidine and deoxycytidylate deaminase family.</text>
</comment>
<dbReference type="PANTHER" id="PTHR11644">
    <property type="entry name" value="CYTIDINE DEAMINASE"/>
    <property type="match status" value="1"/>
</dbReference>
<dbReference type="SUPFAM" id="SSF53927">
    <property type="entry name" value="Cytidine deaminase-like"/>
    <property type="match status" value="2"/>
</dbReference>
<dbReference type="PANTHER" id="PTHR11644:SF2">
    <property type="entry name" value="CYTIDINE DEAMINASE"/>
    <property type="match status" value="1"/>
</dbReference>
<feature type="binding site" evidence="9">
    <location>
        <position position="89"/>
    </location>
    <ligand>
        <name>Zn(2+)</name>
        <dbReference type="ChEBI" id="CHEBI:29105"/>
        <note>catalytic</note>
    </ligand>
</feature>
<keyword evidence="5" id="KW-0378">Hydrolase</keyword>
<keyword evidence="13" id="KW-1185">Reference proteome</keyword>
<dbReference type="GO" id="GO:0008270">
    <property type="term" value="F:zinc ion binding"/>
    <property type="evidence" value="ECO:0007669"/>
    <property type="project" value="InterPro"/>
</dbReference>
<dbReference type="EMBL" id="JADCNL010000005">
    <property type="protein sequence ID" value="KAG0480612.1"/>
    <property type="molecule type" value="Genomic_DNA"/>
</dbReference>
<comment type="caution">
    <text evidence="12">The sequence shown here is derived from an EMBL/GenBank/DDBJ whole genome shotgun (WGS) entry which is preliminary data.</text>
</comment>
<comment type="subunit">
    <text evidence="2">Homodimer.</text>
</comment>
<keyword evidence="6 9" id="KW-0862">Zinc</keyword>
<dbReference type="PIRSF" id="PIRSF006334">
    <property type="entry name" value="Cdd_plus_pseudo"/>
    <property type="match status" value="1"/>
</dbReference>
<dbReference type="GO" id="GO:0072527">
    <property type="term" value="P:pyrimidine-containing compound metabolic process"/>
    <property type="evidence" value="ECO:0007669"/>
    <property type="project" value="UniProtKB-ARBA"/>
</dbReference>
<organism evidence="12 13">
    <name type="scientific">Vanilla planifolia</name>
    <name type="common">Vanilla</name>
    <dbReference type="NCBI Taxonomy" id="51239"/>
    <lineage>
        <taxon>Eukaryota</taxon>
        <taxon>Viridiplantae</taxon>
        <taxon>Streptophyta</taxon>
        <taxon>Embryophyta</taxon>
        <taxon>Tracheophyta</taxon>
        <taxon>Spermatophyta</taxon>
        <taxon>Magnoliopsida</taxon>
        <taxon>Liliopsida</taxon>
        <taxon>Asparagales</taxon>
        <taxon>Orchidaceae</taxon>
        <taxon>Vanilloideae</taxon>
        <taxon>Vanilleae</taxon>
        <taxon>Vanilla</taxon>
    </lineage>
</organism>
<feature type="region of interest" description="Disordered" evidence="10">
    <location>
        <begin position="157"/>
        <end position="177"/>
    </location>
</feature>
<evidence type="ECO:0000256" key="6">
    <source>
        <dbReference type="ARBA" id="ARBA00022833"/>
    </source>
</evidence>
<evidence type="ECO:0000256" key="9">
    <source>
        <dbReference type="PIRSR" id="PIRSR006334-3"/>
    </source>
</evidence>
<feature type="domain" description="CMP/dCMP-type deaminase" evidence="11">
    <location>
        <begin position="35"/>
        <end position="157"/>
    </location>
</feature>
<evidence type="ECO:0000256" key="10">
    <source>
        <dbReference type="SAM" id="MobiDB-lite"/>
    </source>
</evidence>
<sequence>MAQNLTKPTAEMRLSRFVIEPEEAEAMRRERGLPAIRDLLRSLVPAAQLLARPPISKYPVGAAALGVSGRIYIGVNVEFPGVPLHHSIHAEQFLVTNAAQHEEPAILFLAVSDFPCGHCRQFLQEIRSAGQIQILVTGAIDDYRPLSYFLPHPFGPSDLLHEEHPPPRTPLQQSDRFRGGNLQRDCPSGFAVADGEGRVYAGSYTESAAYNPSLGPMQAAIVAYLATCNGGGGAVGEGIVAAALAEREGATVSQEETARTLLAAIAPKARLSVHRLRAAAGAV</sequence>
<dbReference type="Pfam" id="PF00383">
    <property type="entry name" value="dCMP_cyt_deam_1"/>
    <property type="match status" value="1"/>
</dbReference>
<dbReference type="InterPro" id="IPR016193">
    <property type="entry name" value="Cytidine_deaminase-like"/>
</dbReference>
<keyword evidence="4 9" id="KW-0479">Metal-binding</keyword>
<evidence type="ECO:0000256" key="8">
    <source>
        <dbReference type="PIRSR" id="PIRSR006334-2"/>
    </source>
</evidence>
<dbReference type="InterPro" id="IPR050202">
    <property type="entry name" value="Cyt/Deoxycyt_deaminase"/>
</dbReference>
<evidence type="ECO:0000256" key="4">
    <source>
        <dbReference type="ARBA" id="ARBA00022723"/>
    </source>
</evidence>
<dbReference type="GO" id="GO:0055086">
    <property type="term" value="P:nucleobase-containing small molecule metabolic process"/>
    <property type="evidence" value="ECO:0007669"/>
    <property type="project" value="UniProtKB-ARBA"/>
</dbReference>
<dbReference type="AlphaFoldDB" id="A0A835R749"/>
<dbReference type="Gene3D" id="3.40.140.10">
    <property type="entry name" value="Cytidine Deaminase, domain 2"/>
    <property type="match status" value="2"/>
</dbReference>
<evidence type="ECO:0000256" key="5">
    <source>
        <dbReference type="ARBA" id="ARBA00022801"/>
    </source>
</evidence>
<reference evidence="12 13" key="1">
    <citation type="journal article" date="2020" name="Nat. Food">
        <title>A phased Vanilla planifolia genome enables genetic improvement of flavour and production.</title>
        <authorList>
            <person name="Hasing T."/>
            <person name="Tang H."/>
            <person name="Brym M."/>
            <person name="Khazi F."/>
            <person name="Huang T."/>
            <person name="Chambers A.H."/>
        </authorList>
    </citation>
    <scope>NUCLEOTIDE SEQUENCE [LARGE SCALE GENOMIC DNA]</scope>
    <source>
        <tissue evidence="12">Leaf</tissue>
    </source>
</reference>
<evidence type="ECO:0000256" key="7">
    <source>
        <dbReference type="PIRSR" id="PIRSR006334-1"/>
    </source>
</evidence>
<dbReference type="Proteomes" id="UP000636800">
    <property type="component" value="Chromosome 5"/>
</dbReference>
<evidence type="ECO:0000313" key="12">
    <source>
        <dbReference type="EMBL" id="KAG0480612.1"/>
    </source>
</evidence>
<dbReference type="PROSITE" id="PS00903">
    <property type="entry name" value="CYT_DCMP_DEAMINASES_1"/>
    <property type="match status" value="1"/>
</dbReference>
<gene>
    <name evidence="12" type="ORF">HPP92_011470</name>
</gene>
<dbReference type="InterPro" id="IPR002125">
    <property type="entry name" value="CMP_dCMP_dom"/>
</dbReference>
<evidence type="ECO:0000256" key="3">
    <source>
        <dbReference type="ARBA" id="ARBA00012783"/>
    </source>
</evidence>
<dbReference type="GO" id="GO:0005829">
    <property type="term" value="C:cytosol"/>
    <property type="evidence" value="ECO:0007669"/>
    <property type="project" value="TreeGrafter"/>
</dbReference>
<evidence type="ECO:0000256" key="1">
    <source>
        <dbReference type="ARBA" id="ARBA00006576"/>
    </source>
</evidence>
<dbReference type="InterPro" id="IPR013171">
    <property type="entry name" value="Cyd/dCyd_deaminase_Zn-bd"/>
</dbReference>
<comment type="cofactor">
    <cofactor evidence="9">
        <name>Zn(2+)</name>
        <dbReference type="ChEBI" id="CHEBI:29105"/>
    </cofactor>
    <text evidence="9">Binds 1 zinc ion.</text>
</comment>
<dbReference type="EC" id="3.5.4.5" evidence="3"/>
<proteinExistence type="inferred from homology"/>
<feature type="binding site" evidence="8">
    <location>
        <begin position="76"/>
        <end position="78"/>
    </location>
    <ligand>
        <name>substrate</name>
    </ligand>
</feature>
<feature type="domain" description="CMP/dCMP-type deaminase" evidence="11">
    <location>
        <begin position="161"/>
        <end position="283"/>
    </location>
</feature>